<feature type="non-terminal residue" evidence="2">
    <location>
        <position position="1"/>
    </location>
</feature>
<dbReference type="EC" id="2.7.8.5" evidence="2"/>
<evidence type="ECO:0000256" key="1">
    <source>
        <dbReference type="SAM" id="MobiDB-lite"/>
    </source>
</evidence>
<organism evidence="2">
    <name type="scientific">uncultured Nocardioides sp</name>
    <dbReference type="NCBI Taxonomy" id="198441"/>
    <lineage>
        <taxon>Bacteria</taxon>
        <taxon>Bacillati</taxon>
        <taxon>Actinomycetota</taxon>
        <taxon>Actinomycetes</taxon>
        <taxon>Propionibacteriales</taxon>
        <taxon>Nocardioidaceae</taxon>
        <taxon>Nocardioides</taxon>
        <taxon>environmental samples</taxon>
    </lineage>
</organism>
<keyword evidence="2" id="KW-0808">Transferase</keyword>
<feature type="compositionally biased region" description="Basic and acidic residues" evidence="1">
    <location>
        <begin position="128"/>
        <end position="139"/>
    </location>
</feature>
<feature type="non-terminal residue" evidence="2">
    <location>
        <position position="206"/>
    </location>
</feature>
<accession>A0A6J4NCE1</accession>
<feature type="compositionally biased region" description="Low complexity" evidence="1">
    <location>
        <begin position="140"/>
        <end position="152"/>
    </location>
</feature>
<feature type="region of interest" description="Disordered" evidence="1">
    <location>
        <begin position="1"/>
        <end position="29"/>
    </location>
</feature>
<reference evidence="2" key="1">
    <citation type="submission" date="2020-02" db="EMBL/GenBank/DDBJ databases">
        <authorList>
            <person name="Meier V. D."/>
        </authorList>
    </citation>
    <scope>NUCLEOTIDE SEQUENCE</scope>
    <source>
        <strain evidence="2">AVDCRST_MAG60</strain>
    </source>
</reference>
<sequence length="206" mass="23027">EHRGASGLQPQHRQRPDDAADRHRPVLRVGPAARRWRLRHLALGGVRPLRRRHDHRQGRRRPRSQVRPRHRLRQDRRPHRGQGDHRHGVHRPLGGGGHLVVGHRRRAPAGVERHAAAALGAQGRRHPGCHERQDQDHAPGGRAVGAARAPAPWRRARRGLRLLAGPDRRGVVLPGPGRARRSGCDDPVVGLRVRPGRTATAFLARL</sequence>
<feature type="compositionally biased region" description="Basic residues" evidence="1">
    <location>
        <begin position="48"/>
        <end position="80"/>
    </location>
</feature>
<evidence type="ECO:0000313" key="2">
    <source>
        <dbReference type="EMBL" id="CAA9384218.1"/>
    </source>
</evidence>
<name>A0A6J4NCE1_9ACTN</name>
<feature type="compositionally biased region" description="Basic and acidic residues" evidence="1">
    <location>
        <begin position="14"/>
        <end position="24"/>
    </location>
</feature>
<feature type="region of interest" description="Disordered" evidence="1">
    <location>
        <begin position="47"/>
        <end position="98"/>
    </location>
</feature>
<protein>
    <submittedName>
        <fullName evidence="2">CDP-diacylglycerol--glycerol-3-phosphate 3-phosphatidyltransferase</fullName>
        <ecNumber evidence="2">2.7.8.5</ecNumber>
    </submittedName>
</protein>
<dbReference type="EMBL" id="CADCUN010000116">
    <property type="protein sequence ID" value="CAA9384218.1"/>
    <property type="molecule type" value="Genomic_DNA"/>
</dbReference>
<dbReference type="GO" id="GO:0008444">
    <property type="term" value="F:CDP-diacylglycerol-glycerol-3-phosphate 3-phosphatidyltransferase activity"/>
    <property type="evidence" value="ECO:0007669"/>
    <property type="project" value="UniProtKB-EC"/>
</dbReference>
<gene>
    <name evidence="2" type="ORF">AVDCRST_MAG60-1108</name>
</gene>
<feature type="region of interest" description="Disordered" evidence="1">
    <location>
        <begin position="121"/>
        <end position="152"/>
    </location>
</feature>
<proteinExistence type="predicted"/>
<dbReference type="AlphaFoldDB" id="A0A6J4NCE1"/>